<comment type="caution">
    <text evidence="1">The sequence shown here is derived from an EMBL/GenBank/DDBJ whole genome shotgun (WGS) entry which is preliminary data.</text>
</comment>
<name>A0A3M7QR68_BRAPC</name>
<evidence type="ECO:0000313" key="1">
    <source>
        <dbReference type="EMBL" id="RNA13709.1"/>
    </source>
</evidence>
<dbReference type="AlphaFoldDB" id="A0A3M7QR68"/>
<dbReference type="EMBL" id="REGN01005342">
    <property type="protein sequence ID" value="RNA13709.1"/>
    <property type="molecule type" value="Genomic_DNA"/>
</dbReference>
<proteinExistence type="predicted"/>
<reference evidence="1 2" key="1">
    <citation type="journal article" date="2018" name="Sci. Rep.">
        <title>Genomic signatures of local adaptation to the degree of environmental predictability in rotifers.</title>
        <authorList>
            <person name="Franch-Gras L."/>
            <person name="Hahn C."/>
            <person name="Garcia-Roger E.M."/>
            <person name="Carmona M.J."/>
            <person name="Serra M."/>
            <person name="Gomez A."/>
        </authorList>
    </citation>
    <scope>NUCLEOTIDE SEQUENCE [LARGE SCALE GENOMIC DNA]</scope>
    <source>
        <strain evidence="1">HYR1</strain>
    </source>
</reference>
<organism evidence="1 2">
    <name type="scientific">Brachionus plicatilis</name>
    <name type="common">Marine rotifer</name>
    <name type="synonym">Brachionus muelleri</name>
    <dbReference type="NCBI Taxonomy" id="10195"/>
    <lineage>
        <taxon>Eukaryota</taxon>
        <taxon>Metazoa</taxon>
        <taxon>Spiralia</taxon>
        <taxon>Gnathifera</taxon>
        <taxon>Rotifera</taxon>
        <taxon>Eurotatoria</taxon>
        <taxon>Monogononta</taxon>
        <taxon>Pseudotrocha</taxon>
        <taxon>Ploima</taxon>
        <taxon>Brachionidae</taxon>
        <taxon>Brachionus</taxon>
    </lineage>
</organism>
<keyword evidence="2" id="KW-1185">Reference proteome</keyword>
<dbReference type="Proteomes" id="UP000276133">
    <property type="component" value="Unassembled WGS sequence"/>
</dbReference>
<accession>A0A3M7QR68</accession>
<protein>
    <submittedName>
        <fullName evidence="1">Uncharacterized protein</fullName>
    </submittedName>
</protein>
<evidence type="ECO:0000313" key="2">
    <source>
        <dbReference type="Proteomes" id="UP000276133"/>
    </source>
</evidence>
<gene>
    <name evidence="1" type="ORF">BpHYR1_002643</name>
</gene>
<sequence>MYFGLRLNIVPVFLKDSTEINDIESTEKILYENKKYFGRIYFEEIDSIIGIIREYDPEYSLNLDTVMTETKQELN</sequence>